<dbReference type="EMBL" id="VLKW01000007">
    <property type="protein sequence ID" value="TWI45477.1"/>
    <property type="molecule type" value="Genomic_DNA"/>
</dbReference>
<evidence type="ECO:0000259" key="1">
    <source>
        <dbReference type="SMART" id="SM00842"/>
    </source>
</evidence>
<comment type="caution">
    <text evidence="2">The sequence shown here is derived from an EMBL/GenBank/DDBJ whole genome shotgun (WGS) entry which is preliminary data.</text>
</comment>
<accession>A0A562PM18</accession>
<dbReference type="InterPro" id="IPR050696">
    <property type="entry name" value="FtsA/MreB"/>
</dbReference>
<dbReference type="InterPro" id="IPR003494">
    <property type="entry name" value="SHS2_FtsA"/>
</dbReference>
<dbReference type="GO" id="GO:0051301">
    <property type="term" value="P:cell division"/>
    <property type="evidence" value="ECO:0007669"/>
    <property type="project" value="InterPro"/>
</dbReference>
<dbReference type="AlphaFoldDB" id="A0A562PM18"/>
<protein>
    <submittedName>
        <fullName evidence="2">Type IV pilus assembly protein PilM</fullName>
    </submittedName>
</protein>
<organism evidence="2 3">
    <name type="scientific">Pseudoduganella flava</name>
    <dbReference type="NCBI Taxonomy" id="871742"/>
    <lineage>
        <taxon>Bacteria</taxon>
        <taxon>Pseudomonadati</taxon>
        <taxon>Pseudomonadota</taxon>
        <taxon>Betaproteobacteria</taxon>
        <taxon>Burkholderiales</taxon>
        <taxon>Oxalobacteraceae</taxon>
        <taxon>Telluria group</taxon>
        <taxon>Pseudoduganella</taxon>
    </lineage>
</organism>
<sequence length="359" mass="38159">MMPDLKTLFGGAAPPLVGLDISSSGVRLVELTDAGKDGIRLERCASEPLPRGAVADGNVENLDQVVDAVRRLLKKSGTRARNVALGMPPAAVITKKIVLPAGLSEEQLEVQVESEASQYIPFALDEVSLDFDVIGPVANSQDDIEVMLAAARREKVEDRVAVAEASGLKASVMDIESYAARAALDRLVAQMPGAGAGQVVALFQVGATVTQISVMLDGVTVYEREQPFGGNSLTQDIVRAYGLSFEEAEARKKNGDLPAAYQADVLQPFLESAALEVTRAIQFFFTSTPFTKIDQIFLAGGSAMLPGLLDIIANRTRISSAVISPFKGMQLAPGVREQQLRADAPAYLVACGLALRRFG</sequence>
<dbReference type="PANTHER" id="PTHR32432">
    <property type="entry name" value="CELL DIVISION PROTEIN FTSA-RELATED"/>
    <property type="match status" value="1"/>
</dbReference>
<dbReference type="InterPro" id="IPR043129">
    <property type="entry name" value="ATPase_NBD"/>
</dbReference>
<dbReference type="CDD" id="cd24049">
    <property type="entry name" value="ASKHA_NBD_PilM"/>
    <property type="match status" value="1"/>
</dbReference>
<dbReference type="SUPFAM" id="SSF53067">
    <property type="entry name" value="Actin-like ATPase domain"/>
    <property type="match status" value="2"/>
</dbReference>
<evidence type="ECO:0000313" key="3">
    <source>
        <dbReference type="Proteomes" id="UP000315112"/>
    </source>
</evidence>
<dbReference type="NCBIfam" id="TIGR01175">
    <property type="entry name" value="pilM"/>
    <property type="match status" value="1"/>
</dbReference>
<dbReference type="SMART" id="SM00842">
    <property type="entry name" value="FtsA"/>
    <property type="match status" value="1"/>
</dbReference>
<dbReference type="Gene3D" id="3.30.420.40">
    <property type="match status" value="2"/>
</dbReference>
<dbReference type="PIRSF" id="PIRSF019169">
    <property type="entry name" value="PilM"/>
    <property type="match status" value="1"/>
</dbReference>
<feature type="domain" description="SHS2" evidence="1">
    <location>
        <begin position="16"/>
        <end position="184"/>
    </location>
</feature>
<dbReference type="InterPro" id="IPR005883">
    <property type="entry name" value="PilM"/>
</dbReference>
<gene>
    <name evidence="2" type="ORF">IP92_03858</name>
</gene>
<dbReference type="PANTHER" id="PTHR32432:SF3">
    <property type="entry name" value="ETHANOLAMINE UTILIZATION PROTEIN EUTJ"/>
    <property type="match status" value="1"/>
</dbReference>
<dbReference type="Gene3D" id="3.30.1490.300">
    <property type="match status" value="1"/>
</dbReference>
<dbReference type="Pfam" id="PF11104">
    <property type="entry name" value="PilM_2"/>
    <property type="match status" value="1"/>
</dbReference>
<reference evidence="2 3" key="1">
    <citation type="journal article" date="2015" name="Stand. Genomic Sci.">
        <title>Genomic Encyclopedia of Bacterial and Archaeal Type Strains, Phase III: the genomes of soil and plant-associated and newly described type strains.</title>
        <authorList>
            <person name="Whitman W.B."/>
            <person name="Woyke T."/>
            <person name="Klenk H.P."/>
            <person name="Zhou Y."/>
            <person name="Lilburn T.G."/>
            <person name="Beck B.J."/>
            <person name="De Vos P."/>
            <person name="Vandamme P."/>
            <person name="Eisen J.A."/>
            <person name="Garrity G."/>
            <person name="Hugenholtz P."/>
            <person name="Kyrpides N.C."/>
        </authorList>
    </citation>
    <scope>NUCLEOTIDE SEQUENCE [LARGE SCALE GENOMIC DNA]</scope>
    <source>
        <strain evidence="2 3">CGMCC 1.10685</strain>
    </source>
</reference>
<dbReference type="Proteomes" id="UP000315112">
    <property type="component" value="Unassembled WGS sequence"/>
</dbReference>
<name>A0A562PM18_9BURK</name>
<evidence type="ECO:0000313" key="2">
    <source>
        <dbReference type="EMBL" id="TWI45477.1"/>
    </source>
</evidence>
<proteinExistence type="predicted"/>